<comment type="catalytic activity">
    <reaction evidence="9">
        <text>L-seryl-[protein] + ATP = O-phospho-L-seryl-[protein] + ADP + H(+)</text>
        <dbReference type="Rhea" id="RHEA:17989"/>
        <dbReference type="Rhea" id="RHEA-COMP:9863"/>
        <dbReference type="Rhea" id="RHEA-COMP:11604"/>
        <dbReference type="ChEBI" id="CHEBI:15378"/>
        <dbReference type="ChEBI" id="CHEBI:29999"/>
        <dbReference type="ChEBI" id="CHEBI:30616"/>
        <dbReference type="ChEBI" id="CHEBI:83421"/>
        <dbReference type="ChEBI" id="CHEBI:456216"/>
        <dbReference type="EC" id="2.7.11.1"/>
    </reaction>
</comment>
<dbReference type="SMART" id="SM00537">
    <property type="entry name" value="DCX"/>
    <property type="match status" value="1"/>
</dbReference>
<dbReference type="SUPFAM" id="SSF56112">
    <property type="entry name" value="Protein kinase-like (PK-like)"/>
    <property type="match status" value="1"/>
</dbReference>
<feature type="compositionally biased region" description="Polar residues" evidence="11">
    <location>
        <begin position="914"/>
        <end position="923"/>
    </location>
</feature>
<dbReference type="FunFam" id="3.30.200.20:FF:000042">
    <property type="entry name" value="Aurora kinase A"/>
    <property type="match status" value="1"/>
</dbReference>
<keyword evidence="6" id="KW-0418">Kinase</keyword>
<evidence type="ECO:0000256" key="9">
    <source>
        <dbReference type="ARBA" id="ARBA00048679"/>
    </source>
</evidence>
<evidence type="ECO:0000259" key="13">
    <source>
        <dbReference type="PROSITE" id="PS50309"/>
    </source>
</evidence>
<dbReference type="SMART" id="SM00220">
    <property type="entry name" value="S_TKc"/>
    <property type="match status" value="1"/>
</dbReference>
<dbReference type="Pfam" id="PF00069">
    <property type="entry name" value="Pkinase"/>
    <property type="match status" value="1"/>
</dbReference>
<dbReference type="InterPro" id="IPR011009">
    <property type="entry name" value="Kinase-like_dom_sf"/>
</dbReference>
<feature type="domain" description="Protein kinase" evidence="12">
    <location>
        <begin position="1067"/>
        <end position="1324"/>
    </location>
</feature>
<comment type="similarity">
    <text evidence="1">Belongs to the protein kinase superfamily. CAMK Ser/Thr protein kinase family. CaMK subfamily.</text>
</comment>
<feature type="region of interest" description="Disordered" evidence="11">
    <location>
        <begin position="1358"/>
        <end position="1381"/>
    </location>
</feature>
<dbReference type="InterPro" id="IPR017441">
    <property type="entry name" value="Protein_kinase_ATP_BS"/>
</dbReference>
<evidence type="ECO:0000256" key="5">
    <source>
        <dbReference type="ARBA" id="ARBA00022741"/>
    </source>
</evidence>
<evidence type="ECO:0000313" key="14">
    <source>
        <dbReference type="Proteomes" id="UP000050792"/>
    </source>
</evidence>
<dbReference type="GO" id="GO:0005524">
    <property type="term" value="F:ATP binding"/>
    <property type="evidence" value="ECO:0007669"/>
    <property type="project" value="UniProtKB-UniRule"/>
</dbReference>
<dbReference type="Proteomes" id="UP000050792">
    <property type="component" value="Unassembled WGS sequence"/>
</dbReference>
<feature type="domain" description="Doublecortin" evidence="13">
    <location>
        <begin position="25"/>
        <end position="111"/>
    </location>
</feature>
<dbReference type="InterPro" id="IPR000719">
    <property type="entry name" value="Prot_kinase_dom"/>
</dbReference>
<evidence type="ECO:0000256" key="6">
    <source>
        <dbReference type="ARBA" id="ARBA00022777"/>
    </source>
</evidence>
<sequence>MYESHDILHHDISCDTKRFRIADVKRIIFLINGNYSFHGKLILVDPKIHGEFTRFLKFLNSQLSRFLLQSQKIKRVLTPRGGNTVHSISQLNSGGVYVCAGNETFKKLNNSCLHFGRINGLNVQMNDLSKINPLLKRPKVKELAKSNRISKIILPGTNQRDNICTNLKIIPSVKHNLNAKDFSSVTNKLDVNSVFRVAVNNGQLIDSDCNTNKTLNNKNTIKITKILRLLPSDNQKYGGRKITVVRCNPGGKGRTSLTVMMARRSVHTLGQVMCELTEAFGSRWHNDPIRNLYSLTGREIKSVNELFRKDKVFIASGLHKMFGNIHIELNKSNNVDSNTTRANNYINNCIHQSMSYNNCQKSFHHGFLSNQDKNGNIVGSNATELKPEDIRAILSEFWPDHPDPSSVVYQWERRLRNRGFGMKTSQQFDVNKHLLFEIPRPKQKLSLKTNNIISNINYSSNESFIENEKKDSGFDELTINNNILPKIEEQIHGEQSILSTNNSINFMKDKSNKLSSVESHSKLLKQVNSPQHLEYVKPNHNYSNFKLDSSSPSTIEENNFFHSEKFFEELSLTNKSSIKLHENTFNTKRLLKPQVLKPDNINNDMNNTSLHANSVTSFSPFYYSVYQQNLSRNQQKSYQIPAYPFHSPFLLSTSLFQQQHRNQQLKKSDSLSKLLSRYHNCLQIGERVLQRTENRRHELAMKENKLPENHHVDKVVDRNSLEIKTHEKNLSKLTNYQEDKVQNLNNNPTKLTMSTYTTTIDNNDAQINKIGPHTGESKQHSSKLINQSFIAQQFKLNQQLKTNTSVTNNNTFGITKNKDSNTSSVINKTQGNLSNITFGKQSHQTLQSNHNVKRNENTNPCNNKGFIEKGKSLVDINKPVLINDKSKIRENHIINDQDNNIRIETKLQKMDNVSDATKSNHSPGIQKEISSEKKSLPAERAVLNAQQNSPKLPMNKTYDKDVNQTPKENNNDITRCNANVNITTQQNLDSNAPDVVTNNIITTAATNNNHTSSVKLLDVSDDAQQKLIGNCFTVSGLKKPNNDKLKSVYTAVGVTYVSDPDYLSKRYQIGRKLGDGNFAIVKLGKRRDTNDQYALKIIEKSKLTGKEAMLLNEIHILHHCRHPNIVRLYEEFETASEIWLVMEFIKDGDLFDGITQATKFTEPIAAGIVSDLASALFYLHCRSIVHRDLKPENILLLRQKNGQIRVKLADFGLALVVKKSMYTVCGTPTYIAPEILEESGYGLEVDMWALGIITYIMLCGFAPFRSTDRRQSKLFESIKRGRFVFLSPYWDNISSHAKDLITALLVITPKSRLTARETLAHPWVFGSGLPNLSEEFEKRRLDYRNDLEKKHNEFKQSMNEKNPIDLYDKKNNNNNKDNINQNNKFIDMKKLELPRITKIKELYN</sequence>
<proteinExistence type="inferred from homology"/>
<evidence type="ECO:0000256" key="3">
    <source>
        <dbReference type="ARBA" id="ARBA00022527"/>
    </source>
</evidence>
<dbReference type="WBParaSite" id="SRDH1_32200.1">
    <property type="protein sequence ID" value="SRDH1_32200.1"/>
    <property type="gene ID" value="SRDH1_32200"/>
</dbReference>
<dbReference type="InterPro" id="IPR008271">
    <property type="entry name" value="Ser/Thr_kinase_AS"/>
</dbReference>
<dbReference type="GO" id="GO:0004674">
    <property type="term" value="F:protein serine/threonine kinase activity"/>
    <property type="evidence" value="ECO:0007669"/>
    <property type="project" value="UniProtKB-KW"/>
</dbReference>
<feature type="binding site" evidence="10">
    <location>
        <position position="1096"/>
    </location>
    <ligand>
        <name>ATP</name>
        <dbReference type="ChEBI" id="CHEBI:30616"/>
    </ligand>
</feature>
<evidence type="ECO:0000256" key="2">
    <source>
        <dbReference type="ARBA" id="ARBA00012513"/>
    </source>
</evidence>
<dbReference type="InterPro" id="IPR003533">
    <property type="entry name" value="Doublecortin_dom"/>
</dbReference>
<organism evidence="14 15">
    <name type="scientific">Schistosoma rodhaini</name>
    <dbReference type="NCBI Taxonomy" id="6188"/>
    <lineage>
        <taxon>Eukaryota</taxon>
        <taxon>Metazoa</taxon>
        <taxon>Spiralia</taxon>
        <taxon>Lophotrochozoa</taxon>
        <taxon>Platyhelminthes</taxon>
        <taxon>Trematoda</taxon>
        <taxon>Digenea</taxon>
        <taxon>Strigeidida</taxon>
        <taxon>Schistosomatoidea</taxon>
        <taxon>Schistosomatidae</taxon>
        <taxon>Schistosoma</taxon>
    </lineage>
</organism>
<reference evidence="14" key="1">
    <citation type="submission" date="2022-06" db="EMBL/GenBank/DDBJ databases">
        <authorList>
            <person name="Berger JAMES D."/>
            <person name="Berger JAMES D."/>
        </authorList>
    </citation>
    <scope>NUCLEOTIDE SEQUENCE [LARGE SCALE GENOMIC DNA]</scope>
</reference>
<keyword evidence="4" id="KW-0808">Transferase</keyword>
<dbReference type="GO" id="GO:0035556">
    <property type="term" value="P:intracellular signal transduction"/>
    <property type="evidence" value="ECO:0007669"/>
    <property type="project" value="InterPro"/>
</dbReference>
<reference evidence="15" key="2">
    <citation type="submission" date="2023-11" db="UniProtKB">
        <authorList>
            <consortium name="WormBaseParasite"/>
        </authorList>
    </citation>
    <scope>IDENTIFICATION</scope>
</reference>
<evidence type="ECO:0000256" key="7">
    <source>
        <dbReference type="ARBA" id="ARBA00022840"/>
    </source>
</evidence>
<keyword evidence="7 10" id="KW-0067">ATP-binding</keyword>
<feature type="region of interest" description="Disordered" evidence="11">
    <location>
        <begin position="914"/>
        <end position="935"/>
    </location>
</feature>
<dbReference type="PROSITE" id="PS50011">
    <property type="entry name" value="PROTEIN_KINASE_DOM"/>
    <property type="match status" value="1"/>
</dbReference>
<evidence type="ECO:0000313" key="15">
    <source>
        <dbReference type="WBParaSite" id="SRDH1_32200.1"/>
    </source>
</evidence>
<dbReference type="PROSITE" id="PS50309">
    <property type="entry name" value="DC"/>
    <property type="match status" value="2"/>
</dbReference>
<evidence type="ECO:0000256" key="11">
    <source>
        <dbReference type="SAM" id="MobiDB-lite"/>
    </source>
</evidence>
<dbReference type="PROSITE" id="PS00108">
    <property type="entry name" value="PROTEIN_KINASE_ST"/>
    <property type="match status" value="1"/>
</dbReference>
<dbReference type="Gene3D" id="1.10.510.10">
    <property type="entry name" value="Transferase(Phosphotransferase) domain 1"/>
    <property type="match status" value="1"/>
</dbReference>
<feature type="compositionally biased region" description="Basic and acidic residues" evidence="11">
    <location>
        <begin position="1362"/>
        <end position="1371"/>
    </location>
</feature>
<accession>A0AA85F125</accession>
<dbReference type="PANTHER" id="PTHR24347">
    <property type="entry name" value="SERINE/THREONINE-PROTEIN KINASE"/>
    <property type="match status" value="1"/>
</dbReference>
<dbReference type="EC" id="2.7.11.1" evidence="2"/>
<evidence type="ECO:0000256" key="1">
    <source>
        <dbReference type="ARBA" id="ARBA00005354"/>
    </source>
</evidence>
<keyword evidence="5 10" id="KW-0547">Nucleotide-binding</keyword>
<feature type="domain" description="Doublecortin" evidence="13">
    <location>
        <begin position="240"/>
        <end position="328"/>
    </location>
</feature>
<feature type="compositionally biased region" description="Low complexity" evidence="11">
    <location>
        <begin position="1372"/>
        <end position="1381"/>
    </location>
</feature>
<dbReference type="Pfam" id="PF03607">
    <property type="entry name" value="DCX"/>
    <property type="match status" value="2"/>
</dbReference>
<dbReference type="InterPro" id="IPR036572">
    <property type="entry name" value="Doublecortin_dom_sf"/>
</dbReference>
<comment type="catalytic activity">
    <reaction evidence="8">
        <text>L-threonyl-[protein] + ATP = O-phospho-L-threonyl-[protein] + ADP + H(+)</text>
        <dbReference type="Rhea" id="RHEA:46608"/>
        <dbReference type="Rhea" id="RHEA-COMP:11060"/>
        <dbReference type="Rhea" id="RHEA-COMP:11605"/>
        <dbReference type="ChEBI" id="CHEBI:15378"/>
        <dbReference type="ChEBI" id="CHEBI:30013"/>
        <dbReference type="ChEBI" id="CHEBI:30616"/>
        <dbReference type="ChEBI" id="CHEBI:61977"/>
        <dbReference type="ChEBI" id="CHEBI:456216"/>
        <dbReference type="EC" id="2.7.11.1"/>
    </reaction>
</comment>
<name>A0AA85F125_9TREM</name>
<evidence type="ECO:0000256" key="10">
    <source>
        <dbReference type="PROSITE-ProRule" id="PRU10141"/>
    </source>
</evidence>
<evidence type="ECO:0000259" key="12">
    <source>
        <dbReference type="PROSITE" id="PS50011"/>
    </source>
</evidence>
<keyword evidence="14" id="KW-1185">Reference proteome</keyword>
<evidence type="ECO:0000256" key="8">
    <source>
        <dbReference type="ARBA" id="ARBA00047899"/>
    </source>
</evidence>
<keyword evidence="3" id="KW-0723">Serine/threonine-protein kinase</keyword>
<dbReference type="Gene3D" id="3.10.20.230">
    <property type="entry name" value="Doublecortin domain"/>
    <property type="match status" value="2"/>
</dbReference>
<dbReference type="SUPFAM" id="SSF89837">
    <property type="entry name" value="Doublecortin (DC)"/>
    <property type="match status" value="2"/>
</dbReference>
<evidence type="ECO:0000256" key="4">
    <source>
        <dbReference type="ARBA" id="ARBA00022679"/>
    </source>
</evidence>
<dbReference type="PROSITE" id="PS00107">
    <property type="entry name" value="PROTEIN_KINASE_ATP"/>
    <property type="match status" value="1"/>
</dbReference>
<protein>
    <recommendedName>
        <fullName evidence="2">non-specific serine/threonine protein kinase</fullName>
        <ecNumber evidence="2">2.7.11.1</ecNumber>
    </recommendedName>
</protein>
<dbReference type="FunFam" id="1.10.510.10:FF:000571">
    <property type="entry name" value="Maternal embryonic leucine zipper kinase"/>
    <property type="match status" value="1"/>
</dbReference>